<feature type="domain" description="Ig-like" evidence="2">
    <location>
        <begin position="679"/>
        <end position="759"/>
    </location>
</feature>
<gene>
    <name evidence="3" type="ORF">F1D05_37720</name>
</gene>
<dbReference type="Proteomes" id="UP000515563">
    <property type="component" value="Chromosome"/>
</dbReference>
<dbReference type="AlphaFoldDB" id="A0A7G6X8M8"/>
<dbReference type="EMBL" id="CP043661">
    <property type="protein sequence ID" value="QNE22593.1"/>
    <property type="molecule type" value="Genomic_DNA"/>
</dbReference>
<reference evidence="4" key="1">
    <citation type="submission" date="2019-09" db="EMBL/GenBank/DDBJ databases">
        <title>Antimicrobial potential of Antarctic Bacteria.</title>
        <authorList>
            <person name="Benaud N."/>
            <person name="Edwards R.J."/>
            <person name="Ferrari B.C."/>
        </authorList>
    </citation>
    <scope>NUCLEOTIDE SEQUENCE [LARGE SCALE GENOMIC DNA]</scope>
    <source>
        <strain evidence="4">SPB151</strain>
    </source>
</reference>
<dbReference type="PROSITE" id="PS50835">
    <property type="entry name" value="IG_LIKE"/>
    <property type="match status" value="1"/>
</dbReference>
<dbReference type="InterPro" id="IPR007110">
    <property type="entry name" value="Ig-like_dom"/>
</dbReference>
<accession>A0A7G6X8M8</accession>
<protein>
    <recommendedName>
        <fullName evidence="2">Ig-like domain-containing protein</fullName>
    </recommendedName>
</protein>
<dbReference type="RefSeq" id="WP_185445005.1">
    <property type="nucleotide sequence ID" value="NZ_CP043661.1"/>
</dbReference>
<dbReference type="Gene3D" id="2.60.40.4070">
    <property type="match status" value="1"/>
</dbReference>
<evidence type="ECO:0000259" key="2">
    <source>
        <dbReference type="PROSITE" id="PS50835"/>
    </source>
</evidence>
<keyword evidence="1" id="KW-0732">Signal</keyword>
<organism evidence="3 4">
    <name type="scientific">Kribbella qitaiheensis</name>
    <dbReference type="NCBI Taxonomy" id="1544730"/>
    <lineage>
        <taxon>Bacteria</taxon>
        <taxon>Bacillati</taxon>
        <taxon>Actinomycetota</taxon>
        <taxon>Actinomycetes</taxon>
        <taxon>Propionibacteriales</taxon>
        <taxon>Kribbellaceae</taxon>
        <taxon>Kribbella</taxon>
    </lineage>
</organism>
<evidence type="ECO:0000256" key="1">
    <source>
        <dbReference type="SAM" id="SignalP"/>
    </source>
</evidence>
<reference evidence="3 4" key="2">
    <citation type="journal article" date="2020" name="Microbiol. Resour. Announc.">
        <title>Antarctic desert soil bacteria exhibit high novel natural product potential, evaluated through long-read genome sequencing and comparative genomics.</title>
        <authorList>
            <person name="Benaud N."/>
            <person name="Edwards R.J."/>
            <person name="Amos T.G."/>
            <person name="D'Agostino P.M."/>
            <person name="Gutierrez-Chavez C."/>
            <person name="Montgomery K."/>
            <person name="Nicetic I."/>
            <person name="Ferrari B.C."/>
        </authorList>
    </citation>
    <scope>NUCLEOTIDE SEQUENCE [LARGE SCALE GENOMIC DNA]</scope>
    <source>
        <strain evidence="3 4">SPB151</strain>
    </source>
</reference>
<sequence length="759" mass="79238">MPVKALRSIAIGLGALLVGATLVGGAAAADPVGTVLLDGTPTGHARVFSMSASTAGLLYDTRGLDSGLSITTWVKPTGAPSFQVSNNTTAISGSMIFSRDNNDTNTTYRTISDPTLHSCPTAGQQRAFIPTGWVRADSAGVIQLVTAGSTGCTIRTLTTIPTARLLTADATGFLVEVTTHAGNGGVHVLEYHSFATPATARLVDTDDYVYNYTTLVGNVIAWVEGAGTDDPLIIHRRILGQPSSQDIPVGRDWFVGMAVTSTATGYVNCVDSDCTATTVPAAGGTPSRLPAVQTLASDGTAFYFVRLGVDTTIDRGPSAADPAALERVVTLPHYPPYASAIAVDASKVAYIDSDAPAPQPGLPQVMLHTRTYSKSATTITLGPSVNKGPAAWQLGADGGRLLLRTWQGEGTDRLLVRADGEPDRLVFASTATATIQDGTFTVSGTRVLWTRAELTGDPCAPGCPQYGTKSAMLYDLRTGTSTRLGDATTTKWALWGSYVVWSNRDGSIYRRDLSSNKTVTVKAAGYGVGAIGVFGSYVGWSECVIAGCTKGMVAFRNMVTMAAATRVGTTNVAVRMKLTGGHAVYGIPGTYGGSPSLLRELRLGTTAIGTIGTYYGGVGPNAFDAHDELLAWIGTDGVARLAPNSTFVDPPRYLGNALGSSTITPNGDGVNDRWTPDFPFSKALPTCTLTIRSGTTVVRTFNCANTTGRAVLSWDARNTAGALVPKGTYTWTMTGSTSDGALRWWTASTSPITSTLTVA</sequence>
<feature type="chain" id="PRO_5028963280" description="Ig-like domain-containing protein" evidence="1">
    <location>
        <begin position="29"/>
        <end position="759"/>
    </location>
</feature>
<evidence type="ECO:0000313" key="3">
    <source>
        <dbReference type="EMBL" id="QNE22593.1"/>
    </source>
</evidence>
<proteinExistence type="predicted"/>
<name>A0A7G6X8M8_9ACTN</name>
<feature type="signal peptide" evidence="1">
    <location>
        <begin position="1"/>
        <end position="28"/>
    </location>
</feature>
<keyword evidence="4" id="KW-1185">Reference proteome</keyword>
<dbReference type="KEGG" id="kqi:F1D05_37720"/>
<evidence type="ECO:0000313" key="4">
    <source>
        <dbReference type="Proteomes" id="UP000515563"/>
    </source>
</evidence>